<comment type="caution">
    <text evidence="1">The sequence shown here is derived from an EMBL/GenBank/DDBJ whole genome shotgun (WGS) entry which is preliminary data.</text>
</comment>
<proteinExistence type="predicted"/>
<keyword evidence="2" id="KW-1185">Reference proteome</keyword>
<dbReference type="Proteomes" id="UP000308199">
    <property type="component" value="Unassembled WGS sequence"/>
</dbReference>
<evidence type="ECO:0000313" key="2">
    <source>
        <dbReference type="Proteomes" id="UP000308199"/>
    </source>
</evidence>
<dbReference type="OrthoDB" id="3256525at2759"/>
<sequence length="453" mass="50468">MSAPPLLPQIIHLPLELLIEIFYLATYNPTRNLDSLVLSAPFESIYANDEKAQFSEALQTKYSLALVCSLFRKLSLQFMYEDIWIRHGSCGLLESLKNSKVGSQEGLGKFVRRVSLSAVWFAVAGLRYGSIIRNARHILLHCPNIRIISQLQENVIQDKDSIEDGIPSIDDLQFPLLQRVDWKNPLYSYSPSDDGPSPFPPYSPRFIWTCTTLRVLHVGAGNFPVPWDTQATAPQVSLPNVHTLGISSLSAFGVGLPHFPIALPALRRLVVSRPEALHNLFDGGLLPFGAQITHLEIGAAAEFLRQDFVASLLGYCPNTTDLYIPISSTLPTRPNRVPEQRVAYAVERVYLHAGHTATEPGAGFTYGTSESAWRVLSFSHIASLCGETTRFSRLQKITLCGTMWKEIVVDEQFEWPLHMTRVRGIELVSDDTEVQSLLLPLLHPAADGIELTR</sequence>
<evidence type="ECO:0008006" key="3">
    <source>
        <dbReference type="Google" id="ProtNLM"/>
    </source>
</evidence>
<accession>A0A4S4LIF4</accession>
<dbReference type="EMBL" id="SGPK01000057">
    <property type="protein sequence ID" value="THH09640.1"/>
    <property type="molecule type" value="Genomic_DNA"/>
</dbReference>
<evidence type="ECO:0000313" key="1">
    <source>
        <dbReference type="EMBL" id="THH09640.1"/>
    </source>
</evidence>
<organism evidence="1 2">
    <name type="scientific">Phellinidium pouzarii</name>
    <dbReference type="NCBI Taxonomy" id="167371"/>
    <lineage>
        <taxon>Eukaryota</taxon>
        <taxon>Fungi</taxon>
        <taxon>Dikarya</taxon>
        <taxon>Basidiomycota</taxon>
        <taxon>Agaricomycotina</taxon>
        <taxon>Agaricomycetes</taxon>
        <taxon>Hymenochaetales</taxon>
        <taxon>Hymenochaetaceae</taxon>
        <taxon>Phellinidium</taxon>
    </lineage>
</organism>
<reference evidence="1 2" key="1">
    <citation type="submission" date="2019-02" db="EMBL/GenBank/DDBJ databases">
        <title>Genome sequencing of the rare red list fungi Phellinidium pouzarii.</title>
        <authorList>
            <person name="Buettner E."/>
            <person name="Kellner H."/>
        </authorList>
    </citation>
    <scope>NUCLEOTIDE SEQUENCE [LARGE SCALE GENOMIC DNA]</scope>
    <source>
        <strain evidence="1 2">DSM 108285</strain>
    </source>
</reference>
<protein>
    <recommendedName>
        <fullName evidence="3">F-box domain-containing protein</fullName>
    </recommendedName>
</protein>
<name>A0A4S4LIF4_9AGAM</name>
<gene>
    <name evidence="1" type="ORF">EW145_g1877</name>
</gene>
<dbReference type="AlphaFoldDB" id="A0A4S4LIF4"/>